<evidence type="ECO:0000313" key="2">
    <source>
        <dbReference type="EMBL" id="KAA0175354.1"/>
    </source>
</evidence>
<sequence>MEESLRGFAAANSGRRTLTTDMVLYNIMSSFSKQLAERTARVVDGLESLRSEASATSTRLRTVANTLSLLGNTQFVENRVGDDEDTAAQPAAGAASGAGAAGPVTETALVVVQDDAEDIVKAGAAAATSSRSARAVALGLGALRLYGPWAHDHVEPEEADAALPGVPDADAYRFAMPLPAVIGTAPFADDEDPTLGLEMEEEEEEEEEEEAAAVAPQAAAATGSAETAGAAGAHTGASHADGQAAGPAAPAATEDDHDSALTDDEEADDIAAQAFQGPGFGDDEEDALALMDAVAPAQEPEQSADAQGAEGPSGGALAPAQPPPAPVTQAPAMAGPAGAHAVACPQLPPGE</sequence>
<dbReference type="OrthoDB" id="751084at2759"/>
<feature type="compositionally biased region" description="Acidic residues" evidence="1">
    <location>
        <begin position="253"/>
        <end position="269"/>
    </location>
</feature>
<organism evidence="2 3">
    <name type="scientific">Cafeteria roenbergensis</name>
    <name type="common">Marine flagellate</name>
    <dbReference type="NCBI Taxonomy" id="33653"/>
    <lineage>
        <taxon>Eukaryota</taxon>
        <taxon>Sar</taxon>
        <taxon>Stramenopiles</taxon>
        <taxon>Bigyra</taxon>
        <taxon>Opalozoa</taxon>
        <taxon>Bicosoecida</taxon>
        <taxon>Cafeteriaceae</taxon>
        <taxon>Cafeteria</taxon>
    </lineage>
</organism>
<reference evidence="2 3" key="1">
    <citation type="submission" date="2019-07" db="EMBL/GenBank/DDBJ databases">
        <title>Genomes of Cafeteria roenbergensis.</title>
        <authorList>
            <person name="Fischer M.G."/>
            <person name="Hackl T."/>
            <person name="Roman M."/>
        </authorList>
    </citation>
    <scope>NUCLEOTIDE SEQUENCE [LARGE SCALE GENOMIC DNA]</scope>
    <source>
        <strain evidence="2 3">E4-10P</strain>
    </source>
</reference>
<gene>
    <name evidence="2" type="ORF">FNF27_03057</name>
</gene>
<name>A0A5A8EDS3_CAFRO</name>
<evidence type="ECO:0000256" key="1">
    <source>
        <dbReference type="SAM" id="MobiDB-lite"/>
    </source>
</evidence>
<accession>A0A5A8EDS3</accession>
<feature type="compositionally biased region" description="Low complexity" evidence="1">
    <location>
        <begin position="212"/>
        <end position="252"/>
    </location>
</feature>
<dbReference type="EMBL" id="VLTO01000014">
    <property type="protein sequence ID" value="KAA0175354.1"/>
    <property type="molecule type" value="Genomic_DNA"/>
</dbReference>
<comment type="caution">
    <text evidence="2">The sequence shown here is derived from an EMBL/GenBank/DDBJ whole genome shotgun (WGS) entry which is preliminary data.</text>
</comment>
<feature type="region of interest" description="Disordered" evidence="1">
    <location>
        <begin position="198"/>
        <end position="351"/>
    </location>
</feature>
<protein>
    <submittedName>
        <fullName evidence="2">Uncharacterized protein</fullName>
    </submittedName>
</protein>
<feature type="compositionally biased region" description="Acidic residues" evidence="1">
    <location>
        <begin position="198"/>
        <end position="211"/>
    </location>
</feature>
<feature type="compositionally biased region" description="Low complexity" evidence="1">
    <location>
        <begin position="327"/>
        <end position="343"/>
    </location>
</feature>
<dbReference type="Proteomes" id="UP000322899">
    <property type="component" value="Unassembled WGS sequence"/>
</dbReference>
<dbReference type="AlphaFoldDB" id="A0A5A8EDS3"/>
<proteinExistence type="predicted"/>
<evidence type="ECO:0000313" key="3">
    <source>
        <dbReference type="Proteomes" id="UP000322899"/>
    </source>
</evidence>